<protein>
    <recommendedName>
        <fullName evidence="2">CheW-like domain-containing protein</fullName>
    </recommendedName>
</protein>
<dbReference type="RefSeq" id="WP_053232064.1">
    <property type="nucleotide sequence ID" value="NZ_CP011125.1"/>
</dbReference>
<dbReference type="Pfam" id="PF01584">
    <property type="entry name" value="CheW"/>
    <property type="match status" value="1"/>
</dbReference>
<evidence type="ECO:0000259" key="2">
    <source>
        <dbReference type="Pfam" id="PF01584"/>
    </source>
</evidence>
<reference evidence="3 4" key="1">
    <citation type="submission" date="2015-03" db="EMBL/GenBank/DDBJ databases">
        <title>Genome assembly of Sandaracinus amylolyticus DSM 53668.</title>
        <authorList>
            <person name="Sharma G."/>
            <person name="Subramanian S."/>
        </authorList>
    </citation>
    <scope>NUCLEOTIDE SEQUENCE [LARGE SCALE GENOMIC DNA]</scope>
    <source>
        <strain evidence="3 4">DSM 53668</strain>
    </source>
</reference>
<dbReference type="Gene3D" id="2.40.50.180">
    <property type="entry name" value="CheA-289, Domain 4"/>
    <property type="match status" value="1"/>
</dbReference>
<sequence length="154" mass="15766">MTDPLSRFREDLSGGRGDAEGTARHRRALLLFEHGGALLGVPAESVDAVIAWLAPARLPCATAGFAGVVQDRGRIVAVLESPLGAGAGESRAGRRLIVCGTPRGFVGIPAETTRGVSTVELARDASAGELVDSSEGPLTIVDPVALIAAARETT</sequence>
<dbReference type="STRING" id="927083.DB32_001906"/>
<organism evidence="3 4">
    <name type="scientific">Sandaracinus amylolyticus</name>
    <dbReference type="NCBI Taxonomy" id="927083"/>
    <lineage>
        <taxon>Bacteria</taxon>
        <taxon>Pseudomonadati</taxon>
        <taxon>Myxococcota</taxon>
        <taxon>Polyangia</taxon>
        <taxon>Polyangiales</taxon>
        <taxon>Sandaracinaceae</taxon>
        <taxon>Sandaracinus</taxon>
    </lineage>
</organism>
<dbReference type="SUPFAM" id="SSF50341">
    <property type="entry name" value="CheW-like"/>
    <property type="match status" value="1"/>
</dbReference>
<accession>A0A0F6YGJ2</accession>
<dbReference type="Gene3D" id="2.30.30.40">
    <property type="entry name" value="SH3 Domains"/>
    <property type="match status" value="1"/>
</dbReference>
<feature type="region of interest" description="Disordered" evidence="1">
    <location>
        <begin position="1"/>
        <end position="20"/>
    </location>
</feature>
<name>A0A0F6YGJ2_9BACT</name>
<keyword evidence="4" id="KW-1185">Reference proteome</keyword>
<dbReference type="Proteomes" id="UP000034883">
    <property type="component" value="Chromosome"/>
</dbReference>
<proteinExistence type="predicted"/>
<dbReference type="InterPro" id="IPR002545">
    <property type="entry name" value="CheW-lke_dom"/>
</dbReference>
<dbReference type="GO" id="GO:0006935">
    <property type="term" value="P:chemotaxis"/>
    <property type="evidence" value="ECO:0007669"/>
    <property type="project" value="InterPro"/>
</dbReference>
<evidence type="ECO:0000313" key="3">
    <source>
        <dbReference type="EMBL" id="AKF04757.1"/>
    </source>
</evidence>
<evidence type="ECO:0000256" key="1">
    <source>
        <dbReference type="SAM" id="MobiDB-lite"/>
    </source>
</evidence>
<evidence type="ECO:0000313" key="4">
    <source>
        <dbReference type="Proteomes" id="UP000034883"/>
    </source>
</evidence>
<dbReference type="AlphaFoldDB" id="A0A0F6YGJ2"/>
<dbReference type="EMBL" id="CP011125">
    <property type="protein sequence ID" value="AKF04757.1"/>
    <property type="molecule type" value="Genomic_DNA"/>
</dbReference>
<dbReference type="GO" id="GO:0007165">
    <property type="term" value="P:signal transduction"/>
    <property type="evidence" value="ECO:0007669"/>
    <property type="project" value="InterPro"/>
</dbReference>
<dbReference type="KEGG" id="samy:DB32_001906"/>
<feature type="domain" description="CheW-like" evidence="2">
    <location>
        <begin position="29"/>
        <end position="120"/>
    </location>
</feature>
<dbReference type="InterPro" id="IPR036061">
    <property type="entry name" value="CheW-like_dom_sf"/>
</dbReference>
<gene>
    <name evidence="3" type="ORF">DB32_001906</name>
</gene>